<accession>A0A9P6KFR7</accession>
<reference evidence="2" key="1">
    <citation type="journal article" date="2020" name="Fungal Divers.">
        <title>Resolving the Mortierellaceae phylogeny through synthesis of multi-gene phylogenetics and phylogenomics.</title>
        <authorList>
            <person name="Vandepol N."/>
            <person name="Liber J."/>
            <person name="Desiro A."/>
            <person name="Na H."/>
            <person name="Kennedy M."/>
            <person name="Barry K."/>
            <person name="Grigoriev I.V."/>
            <person name="Miller A.N."/>
            <person name="O'Donnell K."/>
            <person name="Stajich J.E."/>
            <person name="Bonito G."/>
        </authorList>
    </citation>
    <scope>NUCLEOTIDE SEQUENCE</scope>
    <source>
        <strain evidence="2">KOD1015</strain>
    </source>
</reference>
<gene>
    <name evidence="2" type="ORF">BGW38_009816</name>
</gene>
<evidence type="ECO:0000256" key="1">
    <source>
        <dbReference type="SAM" id="MobiDB-lite"/>
    </source>
</evidence>
<keyword evidence="3" id="KW-1185">Reference proteome</keyword>
<evidence type="ECO:0000313" key="2">
    <source>
        <dbReference type="EMBL" id="KAF9583286.1"/>
    </source>
</evidence>
<dbReference type="EMBL" id="JAABOA010000747">
    <property type="protein sequence ID" value="KAF9583286.1"/>
    <property type="molecule type" value="Genomic_DNA"/>
</dbReference>
<sequence>MPSDMVSTVPLKRPFIMPSLSEDVDDDQVVNQQDEEVEDSTTETNNETLEGSPEASYSGDNNMSTEKPSSPGGDDEPYLPDTRPEFNIR</sequence>
<feature type="compositionally biased region" description="Polar residues" evidence="1">
    <location>
        <begin position="58"/>
        <end position="68"/>
    </location>
</feature>
<dbReference type="AlphaFoldDB" id="A0A9P6KFR7"/>
<feature type="non-terminal residue" evidence="2">
    <location>
        <position position="89"/>
    </location>
</feature>
<feature type="region of interest" description="Disordered" evidence="1">
    <location>
        <begin position="1"/>
        <end position="89"/>
    </location>
</feature>
<name>A0A9P6KFR7_9FUNG</name>
<protein>
    <submittedName>
        <fullName evidence="2">Uncharacterized protein</fullName>
    </submittedName>
</protein>
<dbReference type="Proteomes" id="UP000780801">
    <property type="component" value="Unassembled WGS sequence"/>
</dbReference>
<feature type="compositionally biased region" description="Acidic residues" evidence="1">
    <location>
        <begin position="22"/>
        <end position="41"/>
    </location>
</feature>
<proteinExistence type="predicted"/>
<comment type="caution">
    <text evidence="2">The sequence shown here is derived from an EMBL/GenBank/DDBJ whole genome shotgun (WGS) entry which is preliminary data.</text>
</comment>
<organism evidence="2 3">
    <name type="scientific">Lunasporangiospora selenospora</name>
    <dbReference type="NCBI Taxonomy" id="979761"/>
    <lineage>
        <taxon>Eukaryota</taxon>
        <taxon>Fungi</taxon>
        <taxon>Fungi incertae sedis</taxon>
        <taxon>Mucoromycota</taxon>
        <taxon>Mortierellomycotina</taxon>
        <taxon>Mortierellomycetes</taxon>
        <taxon>Mortierellales</taxon>
        <taxon>Mortierellaceae</taxon>
        <taxon>Lunasporangiospora</taxon>
    </lineage>
</organism>
<evidence type="ECO:0000313" key="3">
    <source>
        <dbReference type="Proteomes" id="UP000780801"/>
    </source>
</evidence>